<evidence type="ECO:0000313" key="6">
    <source>
        <dbReference type="EMBL" id="OEY69751.1"/>
    </source>
</evidence>
<evidence type="ECO:0000313" key="7">
    <source>
        <dbReference type="Proteomes" id="UP000242258"/>
    </source>
</evidence>
<dbReference type="Proteomes" id="UP000242258">
    <property type="component" value="Unassembled WGS sequence"/>
</dbReference>
<comment type="caution">
    <text evidence="6">The sequence shown here is derived from an EMBL/GenBank/DDBJ whole genome shotgun (WGS) entry which is preliminary data.</text>
</comment>
<keyword evidence="3" id="KW-0547">Nucleotide-binding</keyword>
<dbReference type="AlphaFoldDB" id="A0A1E7Q6M2"/>
<dbReference type="OrthoDB" id="6461291at2"/>
<comment type="similarity">
    <text evidence="1">Belongs to the ABC transporter superfamily.</text>
</comment>
<dbReference type="CDD" id="cd03214">
    <property type="entry name" value="ABC_Iron-Siderophores_B12_Hemin"/>
    <property type="match status" value="1"/>
</dbReference>
<reference evidence="7" key="1">
    <citation type="submission" date="2016-09" db="EMBL/GenBank/DDBJ databases">
        <authorList>
            <person name="Wan X."/>
            <person name="Hou S."/>
        </authorList>
    </citation>
    <scope>NUCLEOTIDE SEQUENCE [LARGE SCALE GENOMIC DNA]</scope>
    <source>
        <strain evidence="7">KH87</strain>
    </source>
</reference>
<dbReference type="GO" id="GO:0016887">
    <property type="term" value="F:ATP hydrolysis activity"/>
    <property type="evidence" value="ECO:0007669"/>
    <property type="project" value="InterPro"/>
</dbReference>
<feature type="domain" description="ABC transporter" evidence="5">
    <location>
        <begin position="2"/>
        <end position="234"/>
    </location>
</feature>
<keyword evidence="7" id="KW-1185">Reference proteome</keyword>
<dbReference type="Pfam" id="PF00005">
    <property type="entry name" value="ABC_tran"/>
    <property type="match status" value="1"/>
</dbReference>
<proteinExistence type="inferred from homology"/>
<accession>A0A1E7Q6M2</accession>
<protein>
    <submittedName>
        <fullName evidence="6">ABC transporter</fullName>
    </submittedName>
</protein>
<evidence type="ECO:0000259" key="5">
    <source>
        <dbReference type="PROSITE" id="PS50893"/>
    </source>
</evidence>
<dbReference type="GO" id="GO:0005524">
    <property type="term" value="F:ATP binding"/>
    <property type="evidence" value="ECO:0007669"/>
    <property type="project" value="UniProtKB-KW"/>
</dbReference>
<evidence type="ECO:0000256" key="2">
    <source>
        <dbReference type="ARBA" id="ARBA00022448"/>
    </source>
</evidence>
<dbReference type="EMBL" id="MKEK01000001">
    <property type="protein sequence ID" value="OEY69751.1"/>
    <property type="molecule type" value="Genomic_DNA"/>
</dbReference>
<keyword evidence="4" id="KW-0067">ATP-binding</keyword>
<evidence type="ECO:0000256" key="4">
    <source>
        <dbReference type="ARBA" id="ARBA00022840"/>
    </source>
</evidence>
<dbReference type="InterPro" id="IPR027417">
    <property type="entry name" value="P-loop_NTPase"/>
</dbReference>
<sequence>MLTLRNVGLQLGGQTVLNNINFSLNKAEFIGVIGPNGAGKSSLLRVVQRAVLPQQGQLMLKQQPLTSYSQNNLAKLIAVVAQTVSPMFALTTEEVATMGLLPYKNWYQANTDNDRVRVSQALTTVGLATKANQQVETLSGGEQQRLYIAKALVQQPELLLLDEPTNHLDVLYQHQILQLISALKVSVLACLHDLNLAALYCDKLLLINQGQQIAFGSPAQVLQPAILQQVFGLPCEVYQHTKLAKPQVMFYPTAASTPFQQVR</sequence>
<evidence type="ECO:0000256" key="1">
    <source>
        <dbReference type="ARBA" id="ARBA00005417"/>
    </source>
</evidence>
<organism evidence="6 7">
    <name type="scientific">Rheinheimera salexigens</name>
    <dbReference type="NCBI Taxonomy" id="1628148"/>
    <lineage>
        <taxon>Bacteria</taxon>
        <taxon>Pseudomonadati</taxon>
        <taxon>Pseudomonadota</taxon>
        <taxon>Gammaproteobacteria</taxon>
        <taxon>Chromatiales</taxon>
        <taxon>Chromatiaceae</taxon>
        <taxon>Rheinheimera</taxon>
    </lineage>
</organism>
<dbReference type="PANTHER" id="PTHR42794">
    <property type="entry name" value="HEMIN IMPORT ATP-BINDING PROTEIN HMUV"/>
    <property type="match status" value="1"/>
</dbReference>
<dbReference type="PROSITE" id="PS50893">
    <property type="entry name" value="ABC_TRANSPORTER_2"/>
    <property type="match status" value="1"/>
</dbReference>
<gene>
    <name evidence="6" type="ORF">BI198_09375</name>
</gene>
<dbReference type="SUPFAM" id="SSF52540">
    <property type="entry name" value="P-loop containing nucleoside triphosphate hydrolases"/>
    <property type="match status" value="1"/>
</dbReference>
<name>A0A1E7Q6M2_9GAMM</name>
<dbReference type="RefSeq" id="WP_070049321.1">
    <property type="nucleotide sequence ID" value="NZ_MKEK01000001.1"/>
</dbReference>
<dbReference type="PANTHER" id="PTHR42794:SF2">
    <property type="entry name" value="ABC TRANSPORTER ATP-BINDING PROTEIN"/>
    <property type="match status" value="1"/>
</dbReference>
<dbReference type="InterPro" id="IPR003439">
    <property type="entry name" value="ABC_transporter-like_ATP-bd"/>
</dbReference>
<dbReference type="FunFam" id="3.40.50.300:FF:000134">
    <property type="entry name" value="Iron-enterobactin ABC transporter ATP-binding protein"/>
    <property type="match status" value="1"/>
</dbReference>
<dbReference type="Gene3D" id="3.40.50.300">
    <property type="entry name" value="P-loop containing nucleotide triphosphate hydrolases"/>
    <property type="match status" value="1"/>
</dbReference>
<evidence type="ECO:0000256" key="3">
    <source>
        <dbReference type="ARBA" id="ARBA00022741"/>
    </source>
</evidence>
<dbReference type="SMART" id="SM00382">
    <property type="entry name" value="AAA"/>
    <property type="match status" value="1"/>
</dbReference>
<keyword evidence="2" id="KW-0813">Transport</keyword>
<dbReference type="InterPro" id="IPR003593">
    <property type="entry name" value="AAA+_ATPase"/>
</dbReference>
<dbReference type="STRING" id="1628148.BI198_09375"/>